<accession>A0AAD6XJ26</accession>
<proteinExistence type="predicted"/>
<name>A0AAD6XJ26_9AGAR</name>
<organism evidence="2 3">
    <name type="scientific">Mycena belliarum</name>
    <dbReference type="NCBI Taxonomy" id="1033014"/>
    <lineage>
        <taxon>Eukaryota</taxon>
        <taxon>Fungi</taxon>
        <taxon>Dikarya</taxon>
        <taxon>Basidiomycota</taxon>
        <taxon>Agaricomycotina</taxon>
        <taxon>Agaricomycetes</taxon>
        <taxon>Agaricomycetidae</taxon>
        <taxon>Agaricales</taxon>
        <taxon>Marasmiineae</taxon>
        <taxon>Mycenaceae</taxon>
        <taxon>Mycena</taxon>
    </lineage>
</organism>
<sequence length="225" mass="25595">MTSCMYHGVRSACRRRRARGFAIPASPPARDSTHPRAHPQPSELATDPRPIATPDLYVREGLGFVYVCGRVDNTTLAAYRAGHITRAEFLDRLLIKIGHAQSLDIRQCAYEKCDDGQTHFWFFAFCPTRRIVSERLCHLRFLADGASRVIEECRGCLVRHREYWRYRDVGSFSRIEQQTRRVFASLGEPGLPRHDLADVAVAFPNRPTCNRQALGSIAGLDIFFM</sequence>
<protein>
    <submittedName>
        <fullName evidence="2">Uncharacterized protein</fullName>
    </submittedName>
</protein>
<dbReference type="AlphaFoldDB" id="A0AAD6XJ26"/>
<evidence type="ECO:0000313" key="2">
    <source>
        <dbReference type="EMBL" id="KAJ7082215.1"/>
    </source>
</evidence>
<dbReference type="EMBL" id="JARJCN010000046">
    <property type="protein sequence ID" value="KAJ7082215.1"/>
    <property type="molecule type" value="Genomic_DNA"/>
</dbReference>
<evidence type="ECO:0000313" key="3">
    <source>
        <dbReference type="Proteomes" id="UP001222325"/>
    </source>
</evidence>
<evidence type="ECO:0000256" key="1">
    <source>
        <dbReference type="SAM" id="MobiDB-lite"/>
    </source>
</evidence>
<comment type="caution">
    <text evidence="2">The sequence shown here is derived from an EMBL/GenBank/DDBJ whole genome shotgun (WGS) entry which is preliminary data.</text>
</comment>
<reference evidence="2" key="1">
    <citation type="submission" date="2023-03" db="EMBL/GenBank/DDBJ databases">
        <title>Massive genome expansion in bonnet fungi (Mycena s.s.) driven by repeated elements and novel gene families across ecological guilds.</title>
        <authorList>
            <consortium name="Lawrence Berkeley National Laboratory"/>
            <person name="Harder C.B."/>
            <person name="Miyauchi S."/>
            <person name="Viragh M."/>
            <person name="Kuo A."/>
            <person name="Thoen E."/>
            <person name="Andreopoulos B."/>
            <person name="Lu D."/>
            <person name="Skrede I."/>
            <person name="Drula E."/>
            <person name="Henrissat B."/>
            <person name="Morin E."/>
            <person name="Kohler A."/>
            <person name="Barry K."/>
            <person name="LaButti K."/>
            <person name="Morin E."/>
            <person name="Salamov A."/>
            <person name="Lipzen A."/>
            <person name="Mereny Z."/>
            <person name="Hegedus B."/>
            <person name="Baldrian P."/>
            <person name="Stursova M."/>
            <person name="Weitz H."/>
            <person name="Taylor A."/>
            <person name="Grigoriev I.V."/>
            <person name="Nagy L.G."/>
            <person name="Martin F."/>
            <person name="Kauserud H."/>
        </authorList>
    </citation>
    <scope>NUCLEOTIDE SEQUENCE</scope>
    <source>
        <strain evidence="2">CBHHK173m</strain>
    </source>
</reference>
<feature type="region of interest" description="Disordered" evidence="1">
    <location>
        <begin position="24"/>
        <end position="49"/>
    </location>
</feature>
<dbReference type="Proteomes" id="UP001222325">
    <property type="component" value="Unassembled WGS sequence"/>
</dbReference>
<gene>
    <name evidence="2" type="ORF">B0H15DRAFT_803317</name>
</gene>
<keyword evidence="3" id="KW-1185">Reference proteome</keyword>